<dbReference type="PANTHER" id="PTHR11405">
    <property type="entry name" value="CARBAMOYLTRANSFERASE FAMILY MEMBER"/>
    <property type="match status" value="1"/>
</dbReference>
<dbReference type="SMART" id="SM01096">
    <property type="entry name" value="CPSase_L_D3"/>
    <property type="match status" value="1"/>
</dbReference>
<feature type="binding site" evidence="15">
    <location>
        <position position="299"/>
    </location>
    <ligand>
        <name>Mn(2+)</name>
        <dbReference type="ChEBI" id="CHEBI:29035"/>
        <label>2</label>
    </ligand>
</feature>
<dbReference type="UniPathway" id="UPA00068">
    <property type="reaction ID" value="UER00171"/>
</dbReference>
<feature type="binding site" evidence="15">
    <location>
        <position position="780"/>
    </location>
    <ligand>
        <name>ATP</name>
        <dbReference type="ChEBI" id="CHEBI:30616"/>
        <label>2</label>
    </ligand>
</feature>
<dbReference type="InterPro" id="IPR013815">
    <property type="entry name" value="ATP_grasp_subdomain_1"/>
</dbReference>
<feature type="binding site" evidence="15">
    <location>
        <position position="215"/>
    </location>
    <ligand>
        <name>ATP</name>
        <dbReference type="ChEBI" id="CHEBI:30616"/>
        <label>1</label>
    </ligand>
</feature>
<dbReference type="InterPro" id="IPR005483">
    <property type="entry name" value="CPSase_dom"/>
</dbReference>
<feature type="binding site" evidence="15">
    <location>
        <position position="299"/>
    </location>
    <ligand>
        <name>Mg(2+)</name>
        <dbReference type="ChEBI" id="CHEBI:18420"/>
        <label>2</label>
    </ligand>
</feature>
<dbReference type="PROSITE" id="PS00867">
    <property type="entry name" value="CPSASE_2"/>
    <property type="match status" value="1"/>
</dbReference>
<evidence type="ECO:0000256" key="5">
    <source>
        <dbReference type="ARBA" id="ARBA00022605"/>
    </source>
</evidence>
<feature type="binding site" evidence="15">
    <location>
        <position position="821"/>
    </location>
    <ligand>
        <name>Mg(2+)</name>
        <dbReference type="ChEBI" id="CHEBI:18420"/>
        <label>3</label>
    </ligand>
</feature>
<feature type="binding site" evidence="15">
    <location>
        <position position="821"/>
    </location>
    <ligand>
        <name>Mn(2+)</name>
        <dbReference type="ChEBI" id="CHEBI:29035"/>
        <label>3</label>
    </ligand>
</feature>
<feature type="binding site" evidence="15">
    <location>
        <position position="169"/>
    </location>
    <ligand>
        <name>ATP</name>
        <dbReference type="ChEBI" id="CHEBI:30616"/>
        <label>1</label>
    </ligand>
</feature>
<dbReference type="Gene3D" id="3.40.50.20">
    <property type="match status" value="2"/>
</dbReference>
<evidence type="ECO:0000256" key="11">
    <source>
        <dbReference type="ARBA" id="ARBA00022975"/>
    </source>
</evidence>
<feature type="binding site" evidence="15">
    <location>
        <position position="778"/>
    </location>
    <ligand>
        <name>ATP</name>
        <dbReference type="ChEBI" id="CHEBI:30616"/>
        <label>2</label>
    </ligand>
</feature>
<dbReference type="Gene3D" id="3.30.1490.20">
    <property type="entry name" value="ATP-grasp fold, A domain"/>
    <property type="match status" value="1"/>
</dbReference>
<feature type="binding site" evidence="15">
    <location>
        <position position="299"/>
    </location>
    <ligand>
        <name>Mg(2+)</name>
        <dbReference type="ChEBI" id="CHEBI:18420"/>
        <label>1</label>
    </ligand>
</feature>
<feature type="binding site" evidence="15">
    <location>
        <position position="208"/>
    </location>
    <ligand>
        <name>ATP</name>
        <dbReference type="ChEBI" id="CHEBI:30616"/>
        <label>1</label>
    </ligand>
</feature>
<proteinExistence type="inferred from homology"/>
<keyword evidence="5 15" id="KW-0028">Amino-acid biosynthesis</keyword>
<dbReference type="FunFam" id="3.30.470.20:FF:000026">
    <property type="entry name" value="Carbamoyl-phosphate synthase large chain"/>
    <property type="match status" value="1"/>
</dbReference>
<feature type="binding site" evidence="15">
    <location>
        <position position="753"/>
    </location>
    <ligand>
        <name>ATP</name>
        <dbReference type="ChEBI" id="CHEBI:30616"/>
        <label>2</label>
    </ligand>
</feature>
<dbReference type="Gene3D" id="3.40.50.1380">
    <property type="entry name" value="Methylglyoxal synthase-like domain"/>
    <property type="match status" value="1"/>
</dbReference>
<feature type="region of interest" description="Allosteric domain" evidence="15">
    <location>
        <begin position="929"/>
        <end position="1069"/>
    </location>
</feature>
<evidence type="ECO:0000256" key="10">
    <source>
        <dbReference type="ARBA" id="ARBA00022842"/>
    </source>
</evidence>
<keyword evidence="8 15" id="KW-0547">Nucleotide-binding</keyword>
<keyword evidence="12" id="KW-0464">Manganese</keyword>
<comment type="pathway">
    <text evidence="15">Pyrimidine metabolism; UMP biosynthesis via de novo pathway; (S)-dihydroorotate from bicarbonate: step 1/3.</text>
</comment>
<dbReference type="GO" id="GO:0004087">
    <property type="term" value="F:carbamoyl-phosphate synthase (ammonia) activity"/>
    <property type="evidence" value="ECO:0007669"/>
    <property type="project" value="UniProtKB-EC"/>
</dbReference>
<feature type="binding site" evidence="15">
    <location>
        <position position="129"/>
    </location>
    <ligand>
        <name>ATP</name>
        <dbReference type="ChEBI" id="CHEBI:30616"/>
        <label>1</label>
    </ligand>
</feature>
<dbReference type="InterPro" id="IPR005479">
    <property type="entry name" value="CPAse_ATP-bd"/>
</dbReference>
<dbReference type="GO" id="GO:0005524">
    <property type="term" value="F:ATP binding"/>
    <property type="evidence" value="ECO:0007669"/>
    <property type="project" value="UniProtKB-UniRule"/>
</dbReference>
<evidence type="ECO:0000256" key="15">
    <source>
        <dbReference type="HAMAP-Rule" id="MF_01210"/>
    </source>
</evidence>
<dbReference type="RefSeq" id="WP_237383880.1">
    <property type="nucleotide sequence ID" value="NZ_CP071793.1"/>
</dbReference>
<dbReference type="UniPathway" id="UPA00070">
    <property type="reaction ID" value="UER00115"/>
</dbReference>
<evidence type="ECO:0000256" key="7">
    <source>
        <dbReference type="ARBA" id="ARBA00022737"/>
    </source>
</evidence>
<comment type="similarity">
    <text evidence="2 15">Belongs to the CarB family.</text>
</comment>
<feature type="binding site" evidence="15">
    <location>
        <position position="243"/>
    </location>
    <ligand>
        <name>ATP</name>
        <dbReference type="ChEBI" id="CHEBI:30616"/>
        <label>1</label>
    </ligand>
</feature>
<evidence type="ECO:0000256" key="3">
    <source>
        <dbReference type="ARBA" id="ARBA00022571"/>
    </source>
</evidence>
<feature type="binding site" evidence="15">
    <location>
        <position position="241"/>
    </location>
    <ligand>
        <name>ATP</name>
        <dbReference type="ChEBI" id="CHEBI:30616"/>
        <label>1</label>
    </ligand>
</feature>
<dbReference type="SUPFAM" id="SSF52335">
    <property type="entry name" value="Methylglyoxal synthase-like"/>
    <property type="match status" value="1"/>
</dbReference>
<sequence>MPKREDIKSVLLIGSGPITIGQACEFDYSGVQAIRALKEEGIRVILVNSNPATVMTDPDLADVTYIEPLTPSFLTTIIEQERPDALLPTMGGQTALNLAMLLDERGILERFGVELIGASVEAITLGEDRLRFRDLMTENGLETCRGGFAHSMDEARTIQADIGFPVIIRPSFTLGGSGGGVAHTREEFEAIADSGLTASPNSQILIEESIIGWKEFELEVIRDKADNGIIICSIENLDAMGVHTGDSITVAPAQTLSDREYQNLRDISLKVLRLVGVETGGANVQFAVDPRSDRVVVVEMNPRVSRSSALASKATGYPIAKVAAKLALGYTLDELKNQITRVTPASFEPSLDYVAVKFPRWAFEKFPRANATLTTQMKSVGEVMALGRSFKEAFLKAVQSLEQGRHHLGIPRSEAPDDLEERLRVPSWLRMRSIFHALRAGWTIDRIYALTHIDPWFLAHFRDIVELERDLARYEPEQIPEEQLRLAKYWGLSDAGIAVLSGTDESVITARTSRFPYGFKAVDTCAGEFPAETPYLYGASGEESDVTPLPGPKIAIIGSGPNRIGQGIEFDYCCVQAVNGFKQAGYQTIMINCNPETVSTDFDVADRLYFEPLILERVACILAFEKPDAVAVAFGGQTSLNLAEPLAKLGYRIIGTSSDIIHKVEDRETFAKIIEKTGLRQAEHRTAANIEEARRLAAEIGFPLMVRPSFVLGGRAMSIVFDSDDLEQSLKMAMEATPNQAIFIDRFLDDAIELDVDALSDGKDIVIVGIMQHIEEAGIHSGDSSCVLPPVLLTPTQVAEVKRATRALAKELDVVGLLNVQYAYWRDALYVIEANPRCSRTVPFAAKAIGIPIPEMAARVMAGATIGELAIPLEPEPYMWHVKSPVFPFNKLQGEDPVLGPEMKSTGEVMGSAHSFGNAFAKAYRATGYKLPREGTAFLSVTDNDKPVILLVARDLYQLGFELIATRGTAEFLRQQGLPVETIRKRHQGSPNIVDRIHERKVALIINTPVGKKSHEDDRYIRFEALRLNVPCITTTSAAQAVVSAIRAIKSERLMVESLQSLAKTRKTS</sequence>
<dbReference type="CDD" id="cd01424">
    <property type="entry name" value="MGS_CPS_II"/>
    <property type="match status" value="1"/>
</dbReference>
<dbReference type="AlphaFoldDB" id="A0A8A4TWB0"/>
<feature type="binding site" evidence="15">
    <location>
        <position position="833"/>
    </location>
    <ligand>
        <name>Mn(2+)</name>
        <dbReference type="ChEBI" id="CHEBI:29035"/>
        <label>4</label>
    </ligand>
</feature>
<dbReference type="FunFam" id="3.40.50.20:FF:000001">
    <property type="entry name" value="Carbamoyl-phosphate synthase large chain"/>
    <property type="match status" value="2"/>
</dbReference>
<dbReference type="Pfam" id="PF02142">
    <property type="entry name" value="MGS"/>
    <property type="match status" value="1"/>
</dbReference>
<evidence type="ECO:0000256" key="9">
    <source>
        <dbReference type="ARBA" id="ARBA00022840"/>
    </source>
</evidence>
<dbReference type="GO" id="GO:0005737">
    <property type="term" value="C:cytoplasm"/>
    <property type="evidence" value="ECO:0007669"/>
    <property type="project" value="TreeGrafter"/>
</dbReference>
<evidence type="ECO:0000256" key="8">
    <source>
        <dbReference type="ARBA" id="ARBA00022741"/>
    </source>
</evidence>
<comment type="subunit">
    <text evidence="15">Composed of two chains; the small (or glutamine) chain promotes the hydrolysis of glutamine to ammonia, which is used by the large (or ammonia) chain to synthesize carbamoyl phosphate. Tetramer of heterodimers (alpha,beta)4.</text>
</comment>
<dbReference type="NCBIfam" id="TIGR01369">
    <property type="entry name" value="CPSaseII_lrg"/>
    <property type="match status" value="1"/>
</dbReference>
<dbReference type="GO" id="GO:0004088">
    <property type="term" value="F:carbamoyl-phosphate synthase (glutamine-hydrolyzing) activity"/>
    <property type="evidence" value="ECO:0007669"/>
    <property type="project" value="UniProtKB-UniRule"/>
</dbReference>
<dbReference type="InterPro" id="IPR058047">
    <property type="entry name" value="CPSase_preATP-grasp"/>
</dbReference>
<dbReference type="PROSITE" id="PS00866">
    <property type="entry name" value="CPSASE_1"/>
    <property type="match status" value="2"/>
</dbReference>
<dbReference type="PROSITE" id="PS51855">
    <property type="entry name" value="MGS"/>
    <property type="match status" value="1"/>
</dbReference>
<keyword evidence="6" id="KW-0479">Metal-binding</keyword>
<comment type="pathway">
    <text evidence="1 15">Amino-acid biosynthesis; L-arginine biosynthesis; carbamoyl phosphate from bicarbonate: step 1/1.</text>
</comment>
<dbReference type="NCBIfam" id="NF009455">
    <property type="entry name" value="PRK12815.1"/>
    <property type="match status" value="1"/>
</dbReference>
<evidence type="ECO:0000259" key="16">
    <source>
        <dbReference type="PROSITE" id="PS50975"/>
    </source>
</evidence>
<dbReference type="Pfam" id="PF25596">
    <property type="entry name" value="CPSase_L_D1"/>
    <property type="match status" value="2"/>
</dbReference>
<evidence type="ECO:0000313" key="18">
    <source>
        <dbReference type="EMBL" id="QTD53780.1"/>
    </source>
</evidence>
<feature type="binding site" evidence="15">
    <location>
        <position position="835"/>
    </location>
    <ligand>
        <name>Mn(2+)</name>
        <dbReference type="ChEBI" id="CHEBI:29035"/>
        <label>4</label>
    </ligand>
</feature>
<feature type="domain" description="ATP-grasp" evidence="16">
    <location>
        <begin position="671"/>
        <end position="862"/>
    </location>
</feature>
<dbReference type="GO" id="GO:0044205">
    <property type="term" value="P:'de novo' UMP biosynthetic process"/>
    <property type="evidence" value="ECO:0007669"/>
    <property type="project" value="UniProtKB-UniRule"/>
</dbReference>
<dbReference type="Proteomes" id="UP000663929">
    <property type="component" value="Chromosome"/>
</dbReference>
<feature type="binding site" evidence="15">
    <location>
        <position position="746"/>
    </location>
    <ligand>
        <name>ATP</name>
        <dbReference type="ChEBI" id="CHEBI:30616"/>
        <label>2</label>
    </ligand>
</feature>
<dbReference type="HAMAP" id="MF_01210_B">
    <property type="entry name" value="CPSase_L_chain_B"/>
    <property type="match status" value="1"/>
</dbReference>
<feature type="binding site" evidence="15">
    <location>
        <position position="707"/>
    </location>
    <ligand>
        <name>ATP</name>
        <dbReference type="ChEBI" id="CHEBI:30616"/>
        <label>2</label>
    </ligand>
</feature>
<dbReference type="NCBIfam" id="NF003671">
    <property type="entry name" value="PRK05294.1"/>
    <property type="match status" value="1"/>
</dbReference>
<dbReference type="PRINTS" id="PR00098">
    <property type="entry name" value="CPSASE"/>
</dbReference>
<evidence type="ECO:0000256" key="14">
    <source>
        <dbReference type="ARBA" id="ARBA00048816"/>
    </source>
</evidence>
<keyword evidence="19" id="KW-1185">Reference proteome</keyword>
<feature type="binding site" evidence="15">
    <location>
        <position position="299"/>
    </location>
    <ligand>
        <name>Mn(2+)</name>
        <dbReference type="ChEBI" id="CHEBI:29035"/>
        <label>1</label>
    </ligand>
</feature>
<feature type="binding site" evidence="15">
    <location>
        <position position="285"/>
    </location>
    <ligand>
        <name>Mg(2+)</name>
        <dbReference type="ChEBI" id="CHEBI:18420"/>
        <label>1</label>
    </ligand>
</feature>
<dbReference type="GO" id="GO:0046872">
    <property type="term" value="F:metal ion binding"/>
    <property type="evidence" value="ECO:0007669"/>
    <property type="project" value="UniProtKB-KW"/>
</dbReference>
<feature type="binding site" evidence="15">
    <location>
        <position position="299"/>
    </location>
    <ligand>
        <name>ATP</name>
        <dbReference type="ChEBI" id="CHEBI:30616"/>
        <label>1</label>
    </ligand>
</feature>
<dbReference type="KEGG" id="scor:J3U87_15125"/>
<dbReference type="InterPro" id="IPR036897">
    <property type="entry name" value="CarbamoylP_synth_lsu_oligo_sf"/>
</dbReference>
<evidence type="ECO:0000256" key="12">
    <source>
        <dbReference type="ARBA" id="ARBA00023211"/>
    </source>
</evidence>
<dbReference type="InterPro" id="IPR006275">
    <property type="entry name" value="CPSase_lsu"/>
</dbReference>
<feature type="binding site" evidence="15">
    <location>
        <position position="748"/>
    </location>
    <ligand>
        <name>ATP</name>
        <dbReference type="ChEBI" id="CHEBI:30616"/>
        <label>2</label>
    </ligand>
</feature>
<dbReference type="InterPro" id="IPR011761">
    <property type="entry name" value="ATP-grasp"/>
</dbReference>
<dbReference type="InterPro" id="IPR011607">
    <property type="entry name" value="MGS-like_dom"/>
</dbReference>
<evidence type="ECO:0000256" key="2">
    <source>
        <dbReference type="ARBA" id="ARBA00009799"/>
    </source>
</evidence>
<feature type="binding site" evidence="15">
    <location>
        <position position="210"/>
    </location>
    <ligand>
        <name>ATP</name>
        <dbReference type="ChEBI" id="CHEBI:30616"/>
        <label>1</label>
    </ligand>
</feature>
<feature type="binding site" evidence="15">
    <location>
        <position position="301"/>
    </location>
    <ligand>
        <name>Mn(2+)</name>
        <dbReference type="ChEBI" id="CHEBI:29035"/>
        <label>2</label>
    </ligand>
</feature>
<organism evidence="18 19">
    <name type="scientific">Sulfidibacter corallicola</name>
    <dbReference type="NCBI Taxonomy" id="2818388"/>
    <lineage>
        <taxon>Bacteria</taxon>
        <taxon>Pseudomonadati</taxon>
        <taxon>Acidobacteriota</taxon>
        <taxon>Holophagae</taxon>
        <taxon>Acanthopleuribacterales</taxon>
        <taxon>Acanthopleuribacteraceae</taxon>
        <taxon>Sulfidibacter</taxon>
    </lineage>
</organism>
<evidence type="ECO:0000259" key="17">
    <source>
        <dbReference type="PROSITE" id="PS51855"/>
    </source>
</evidence>
<dbReference type="SUPFAM" id="SSF52440">
    <property type="entry name" value="PreATP-grasp domain"/>
    <property type="match status" value="2"/>
</dbReference>
<feature type="binding site" evidence="15">
    <location>
        <position position="833"/>
    </location>
    <ligand>
        <name>Mn(2+)</name>
        <dbReference type="ChEBI" id="CHEBI:29035"/>
        <label>3</label>
    </ligand>
</feature>
<dbReference type="InterPro" id="IPR005480">
    <property type="entry name" value="CPSase_lsu_oligo"/>
</dbReference>
<evidence type="ECO:0000313" key="19">
    <source>
        <dbReference type="Proteomes" id="UP000663929"/>
    </source>
</evidence>
<dbReference type="PANTHER" id="PTHR11405:SF53">
    <property type="entry name" value="CARBAMOYL-PHOSPHATE SYNTHASE [AMMONIA], MITOCHONDRIAL"/>
    <property type="match status" value="1"/>
</dbReference>
<keyword evidence="7 15" id="KW-0677">Repeat</keyword>
<accession>A0A8A4TWB0</accession>
<dbReference type="SMART" id="SM00851">
    <property type="entry name" value="MGS"/>
    <property type="match status" value="1"/>
</dbReference>
<evidence type="ECO:0000256" key="4">
    <source>
        <dbReference type="ARBA" id="ARBA00022598"/>
    </source>
</evidence>
<gene>
    <name evidence="15 18" type="primary">carB</name>
    <name evidence="18" type="ORF">J3U87_15125</name>
</gene>
<evidence type="ECO:0000256" key="13">
    <source>
        <dbReference type="ARBA" id="ARBA00047359"/>
    </source>
</evidence>
<dbReference type="GO" id="GO:0006541">
    <property type="term" value="P:glutamine metabolic process"/>
    <property type="evidence" value="ECO:0007669"/>
    <property type="project" value="TreeGrafter"/>
</dbReference>
<feature type="domain" description="ATP-grasp" evidence="16">
    <location>
        <begin position="133"/>
        <end position="328"/>
    </location>
</feature>
<feature type="binding site" evidence="15">
    <location>
        <position position="242"/>
    </location>
    <ligand>
        <name>ATP</name>
        <dbReference type="ChEBI" id="CHEBI:30616"/>
        <label>1</label>
    </ligand>
</feature>
<protein>
    <recommendedName>
        <fullName evidence="15">Carbamoyl phosphate synthase large chain</fullName>
        <ecNumber evidence="15">6.3.4.16</ecNumber>
        <ecNumber evidence="15">6.3.5.5</ecNumber>
    </recommendedName>
    <alternativeName>
        <fullName evidence="15">Carbamoyl phosphate synthetase ammonia chain</fullName>
    </alternativeName>
</protein>
<keyword evidence="3 15" id="KW-0055">Arginine biosynthesis</keyword>
<feature type="binding site" evidence="15">
    <location>
        <position position="779"/>
    </location>
    <ligand>
        <name>ATP</name>
        <dbReference type="ChEBI" id="CHEBI:30616"/>
        <label>2</label>
    </ligand>
</feature>
<keyword evidence="4 15" id="KW-0436">Ligase</keyword>
<comment type="function">
    <text evidence="15">Large subunit of the glutamine-dependent carbamoyl phosphate synthetase (CPSase). CPSase catalyzes the formation of carbamoyl phosphate from the ammonia moiety of glutamine, carbonate, and phosphate donated by ATP, constituting the first step of 2 biosynthetic pathways, one leading to arginine and/or urea and the other to pyrimidine nucleotides. The large subunit (synthetase) binds the substrates ammonia (free or transferred from glutamine from the small subunit), hydrogencarbonate and ATP and carries out an ATP-coupled ligase reaction, activating hydrogencarbonate by forming carboxy phosphate which reacts with ammonia to form carbamoyl phosphate.</text>
</comment>
<keyword evidence="9 15" id="KW-0067">ATP-binding</keyword>
<name>A0A8A4TWB0_SULCO</name>
<dbReference type="GO" id="GO:0006526">
    <property type="term" value="P:L-arginine biosynthetic process"/>
    <property type="evidence" value="ECO:0007669"/>
    <property type="project" value="UniProtKB-UniRule"/>
</dbReference>
<reference evidence="18" key="1">
    <citation type="submission" date="2021-03" db="EMBL/GenBank/DDBJ databases">
        <title>Acanthopleuribacteraceae sp. M133.</title>
        <authorList>
            <person name="Wang G."/>
        </authorList>
    </citation>
    <scope>NUCLEOTIDE SEQUENCE</scope>
    <source>
        <strain evidence="18">M133</strain>
    </source>
</reference>
<comment type="domain">
    <text evidence="15">The large subunit is composed of 2 ATP-grasp domains that are involved in binding the 2 ATP molecules needed for carbamoyl phosphate synthesis. The N-terminal ATP-grasp domain (referred to as the carboxyphosphate synthetic component) catalyzes the ATP-dependent phosphorylation of hydrogencarbonate to carboxyphosphate and the subsequent nucleophilic attack by ammonia to form a carbamate intermediate. The C-terminal ATP-grasp domain (referred to as the carbamoyl phosphate synthetic component) then catalyzes the phosphorylation of carbamate with the second ATP to form the end product carbamoyl phosphate. The reactive and unstable enzyme intermediates are sequentially channeled from one active site to the next through the interior of the protein over a distance of at least 96 A.</text>
</comment>
<dbReference type="Gene3D" id="3.30.470.20">
    <property type="entry name" value="ATP-grasp fold, B domain"/>
    <property type="match status" value="2"/>
</dbReference>
<dbReference type="FunFam" id="3.30.470.20:FF:000007">
    <property type="entry name" value="Carbamoyl-phosphate synthase large chain"/>
    <property type="match status" value="1"/>
</dbReference>
<comment type="catalytic activity">
    <reaction evidence="13 15">
        <text>hydrogencarbonate + NH4(+) + 2 ATP = carbamoyl phosphate + 2 ADP + phosphate + 2 H(+)</text>
        <dbReference type="Rhea" id="RHEA:18029"/>
        <dbReference type="ChEBI" id="CHEBI:15378"/>
        <dbReference type="ChEBI" id="CHEBI:17544"/>
        <dbReference type="ChEBI" id="CHEBI:28938"/>
        <dbReference type="ChEBI" id="CHEBI:30616"/>
        <dbReference type="ChEBI" id="CHEBI:43474"/>
        <dbReference type="ChEBI" id="CHEBI:58228"/>
        <dbReference type="ChEBI" id="CHEBI:456216"/>
        <dbReference type="EC" id="6.3.4.16"/>
    </reaction>
</comment>
<feature type="binding site" evidence="15">
    <location>
        <position position="781"/>
    </location>
    <ligand>
        <name>ATP</name>
        <dbReference type="ChEBI" id="CHEBI:30616"/>
        <label>2</label>
    </ligand>
</feature>
<dbReference type="SUPFAM" id="SSF48108">
    <property type="entry name" value="Carbamoyl phosphate synthetase, large subunit connection domain"/>
    <property type="match status" value="1"/>
</dbReference>
<feature type="binding site" evidence="15">
    <location>
        <position position="285"/>
    </location>
    <ligand>
        <name>Mn(2+)</name>
        <dbReference type="ChEBI" id="CHEBI:29035"/>
        <label>1</label>
    </ligand>
</feature>
<dbReference type="Pfam" id="PF02786">
    <property type="entry name" value="CPSase_L_D2"/>
    <property type="match status" value="2"/>
</dbReference>
<evidence type="ECO:0000256" key="6">
    <source>
        <dbReference type="ARBA" id="ARBA00022723"/>
    </source>
</evidence>
<dbReference type="Pfam" id="PF02787">
    <property type="entry name" value="CPSase_L_D3"/>
    <property type="match status" value="1"/>
</dbReference>
<dbReference type="InterPro" id="IPR036914">
    <property type="entry name" value="MGS-like_dom_sf"/>
</dbReference>
<comment type="cofactor">
    <cofactor evidence="15">
        <name>Mg(2+)</name>
        <dbReference type="ChEBI" id="CHEBI:18420"/>
    </cofactor>
    <cofactor evidence="15">
        <name>Mn(2+)</name>
        <dbReference type="ChEBI" id="CHEBI:29035"/>
    </cofactor>
    <text evidence="15">Binds 4 Mg(2+) or Mn(2+) ions per subunit.</text>
</comment>
<keyword evidence="10" id="KW-0460">Magnesium</keyword>
<dbReference type="PROSITE" id="PS50975">
    <property type="entry name" value="ATP_GRASP"/>
    <property type="match status" value="2"/>
</dbReference>
<feature type="binding site" evidence="15">
    <location>
        <position position="176"/>
    </location>
    <ligand>
        <name>ATP</name>
        <dbReference type="ChEBI" id="CHEBI:30616"/>
        <label>1</label>
    </ligand>
</feature>
<feature type="binding site" evidence="15">
    <location>
        <position position="285"/>
    </location>
    <ligand>
        <name>ATP</name>
        <dbReference type="ChEBI" id="CHEBI:30616"/>
        <label>1</label>
    </ligand>
</feature>
<feature type="binding site" evidence="15">
    <location>
        <position position="175"/>
    </location>
    <ligand>
        <name>ATP</name>
        <dbReference type="ChEBI" id="CHEBI:30616"/>
        <label>1</label>
    </ligand>
</feature>
<dbReference type="Gene3D" id="1.10.1030.10">
    <property type="entry name" value="Carbamoyl-phosphate synthetase, large subunit oligomerisation domain"/>
    <property type="match status" value="1"/>
</dbReference>
<feature type="binding site" evidence="15">
    <location>
        <position position="821"/>
    </location>
    <ligand>
        <name>ATP</name>
        <dbReference type="ChEBI" id="CHEBI:30616"/>
        <label>2</label>
    </ligand>
</feature>
<feature type="binding site" evidence="15">
    <location>
        <position position="833"/>
    </location>
    <ligand>
        <name>Mg(2+)</name>
        <dbReference type="ChEBI" id="CHEBI:18420"/>
        <label>4</label>
    </ligand>
</feature>
<dbReference type="InterPro" id="IPR016185">
    <property type="entry name" value="PreATP-grasp_dom_sf"/>
</dbReference>
<dbReference type="SUPFAM" id="SSF56059">
    <property type="entry name" value="Glutathione synthetase ATP-binding domain-like"/>
    <property type="match status" value="2"/>
</dbReference>
<feature type="binding site" evidence="15">
    <location>
        <position position="833"/>
    </location>
    <ligand>
        <name>Mg(2+)</name>
        <dbReference type="ChEBI" id="CHEBI:18420"/>
        <label>3</label>
    </ligand>
</feature>
<dbReference type="EC" id="6.3.5.5" evidence="15"/>
<comment type="caution">
    <text evidence="15">Lacks conserved residue(s) required for the propagation of feature annotation.</text>
</comment>
<feature type="region of interest" description="Carboxyphosphate synthetic domain" evidence="15">
    <location>
        <begin position="1"/>
        <end position="402"/>
    </location>
</feature>
<feature type="binding site" evidence="15">
    <location>
        <position position="833"/>
    </location>
    <ligand>
        <name>ATP</name>
        <dbReference type="ChEBI" id="CHEBI:30616"/>
        <label>2</label>
    </ligand>
</feature>
<dbReference type="PROSITE" id="PS51257">
    <property type="entry name" value="PROKAR_LIPOPROTEIN"/>
    <property type="match status" value="1"/>
</dbReference>
<dbReference type="InterPro" id="IPR033937">
    <property type="entry name" value="MGS_CPS_CarB"/>
</dbReference>
<keyword evidence="11 15" id="KW-0665">Pyrimidine biosynthesis</keyword>
<evidence type="ECO:0000256" key="1">
    <source>
        <dbReference type="ARBA" id="ARBA00005077"/>
    </source>
</evidence>
<dbReference type="EMBL" id="CP071793">
    <property type="protein sequence ID" value="QTD53780.1"/>
    <property type="molecule type" value="Genomic_DNA"/>
</dbReference>
<feature type="binding site" evidence="15">
    <location>
        <position position="301"/>
    </location>
    <ligand>
        <name>Mg(2+)</name>
        <dbReference type="ChEBI" id="CHEBI:18420"/>
        <label>2</label>
    </ligand>
</feature>
<dbReference type="EC" id="6.3.4.16" evidence="15"/>
<feature type="domain" description="MGS-like" evidence="17">
    <location>
        <begin position="929"/>
        <end position="1069"/>
    </location>
</feature>
<feature type="binding site" evidence="15">
    <location>
        <position position="835"/>
    </location>
    <ligand>
        <name>Mg(2+)</name>
        <dbReference type="ChEBI" id="CHEBI:18420"/>
        <label>4</label>
    </ligand>
</feature>
<comment type="catalytic activity">
    <reaction evidence="14 15">
        <text>hydrogencarbonate + L-glutamine + 2 ATP + H2O = carbamoyl phosphate + L-glutamate + 2 ADP + phosphate + 2 H(+)</text>
        <dbReference type="Rhea" id="RHEA:18633"/>
        <dbReference type="ChEBI" id="CHEBI:15377"/>
        <dbReference type="ChEBI" id="CHEBI:15378"/>
        <dbReference type="ChEBI" id="CHEBI:17544"/>
        <dbReference type="ChEBI" id="CHEBI:29985"/>
        <dbReference type="ChEBI" id="CHEBI:30616"/>
        <dbReference type="ChEBI" id="CHEBI:43474"/>
        <dbReference type="ChEBI" id="CHEBI:58228"/>
        <dbReference type="ChEBI" id="CHEBI:58359"/>
        <dbReference type="ChEBI" id="CHEBI:456216"/>
        <dbReference type="EC" id="6.3.5.5"/>
    </reaction>
</comment>